<proteinExistence type="predicted"/>
<evidence type="ECO:0000313" key="1">
    <source>
        <dbReference type="EMBL" id="KAK2092596.1"/>
    </source>
</evidence>
<accession>A0ABQ9U6B7</accession>
<gene>
    <name evidence="1" type="ORF">P7K49_029124</name>
</gene>
<evidence type="ECO:0000313" key="2">
    <source>
        <dbReference type="Proteomes" id="UP001266305"/>
    </source>
</evidence>
<keyword evidence="2" id="KW-1185">Reference proteome</keyword>
<reference evidence="1 2" key="1">
    <citation type="submission" date="2023-05" db="EMBL/GenBank/DDBJ databases">
        <title>B98-5 Cell Line De Novo Hybrid Assembly: An Optical Mapping Approach.</title>
        <authorList>
            <person name="Kananen K."/>
            <person name="Auerbach J.A."/>
            <person name="Kautto E."/>
            <person name="Blachly J.S."/>
        </authorList>
    </citation>
    <scope>NUCLEOTIDE SEQUENCE [LARGE SCALE GENOMIC DNA]</scope>
    <source>
        <strain evidence="1">B95-8</strain>
        <tissue evidence="1">Cell line</tissue>
    </source>
</reference>
<dbReference type="Proteomes" id="UP001266305">
    <property type="component" value="Unassembled WGS sequence"/>
</dbReference>
<organism evidence="1 2">
    <name type="scientific">Saguinus oedipus</name>
    <name type="common">Cotton-top tamarin</name>
    <name type="synonym">Oedipomidas oedipus</name>
    <dbReference type="NCBI Taxonomy" id="9490"/>
    <lineage>
        <taxon>Eukaryota</taxon>
        <taxon>Metazoa</taxon>
        <taxon>Chordata</taxon>
        <taxon>Craniata</taxon>
        <taxon>Vertebrata</taxon>
        <taxon>Euteleostomi</taxon>
        <taxon>Mammalia</taxon>
        <taxon>Eutheria</taxon>
        <taxon>Euarchontoglires</taxon>
        <taxon>Primates</taxon>
        <taxon>Haplorrhini</taxon>
        <taxon>Platyrrhini</taxon>
        <taxon>Cebidae</taxon>
        <taxon>Callitrichinae</taxon>
        <taxon>Saguinus</taxon>
    </lineage>
</organism>
<sequence>MFMLDQKPRALRHIHHFVQERPKKLWETFEDQSREGLINGARIKGMICQPDRTYVLTSADWLRTKVLCVRMRPQA</sequence>
<comment type="caution">
    <text evidence="1">The sequence shown here is derived from an EMBL/GenBank/DDBJ whole genome shotgun (WGS) entry which is preliminary data.</text>
</comment>
<dbReference type="EMBL" id="JASSZA010000015">
    <property type="protein sequence ID" value="KAK2092596.1"/>
    <property type="molecule type" value="Genomic_DNA"/>
</dbReference>
<name>A0ABQ9U6B7_SAGOE</name>
<protein>
    <submittedName>
        <fullName evidence="1">Uncharacterized protein</fullName>
    </submittedName>
</protein>